<dbReference type="Proteomes" id="UP000078561">
    <property type="component" value="Unassembled WGS sequence"/>
</dbReference>
<feature type="region of interest" description="Disordered" evidence="1">
    <location>
        <begin position="1"/>
        <end position="92"/>
    </location>
</feature>
<organism evidence="2">
    <name type="scientific">Absidia glauca</name>
    <name type="common">Pin mould</name>
    <dbReference type="NCBI Taxonomy" id="4829"/>
    <lineage>
        <taxon>Eukaryota</taxon>
        <taxon>Fungi</taxon>
        <taxon>Fungi incertae sedis</taxon>
        <taxon>Mucoromycota</taxon>
        <taxon>Mucoromycotina</taxon>
        <taxon>Mucoromycetes</taxon>
        <taxon>Mucorales</taxon>
        <taxon>Cunninghamellaceae</taxon>
        <taxon>Absidia</taxon>
    </lineage>
</organism>
<dbReference type="InParanoid" id="A0A168NGQ3"/>
<keyword evidence="3" id="KW-1185">Reference proteome</keyword>
<dbReference type="OMA" id="GYQPSSC"/>
<feature type="compositionally biased region" description="Acidic residues" evidence="1">
    <location>
        <begin position="124"/>
        <end position="135"/>
    </location>
</feature>
<dbReference type="EMBL" id="LT553219">
    <property type="protein sequence ID" value="SAM00521.1"/>
    <property type="molecule type" value="Genomic_DNA"/>
</dbReference>
<feature type="compositionally biased region" description="Basic and acidic residues" evidence="1">
    <location>
        <begin position="33"/>
        <end position="45"/>
    </location>
</feature>
<dbReference type="OrthoDB" id="2259008at2759"/>
<proteinExistence type="predicted"/>
<protein>
    <submittedName>
        <fullName evidence="2">Uncharacterized protein</fullName>
    </submittedName>
</protein>
<evidence type="ECO:0000313" key="3">
    <source>
        <dbReference type="Proteomes" id="UP000078561"/>
    </source>
</evidence>
<reference evidence="2" key="1">
    <citation type="submission" date="2016-04" db="EMBL/GenBank/DDBJ databases">
        <authorList>
            <person name="Evans L.H."/>
            <person name="Alamgir A."/>
            <person name="Owens N."/>
            <person name="Weber N.D."/>
            <person name="Virtaneva K."/>
            <person name="Barbian K."/>
            <person name="Babar A."/>
            <person name="Rosenke K."/>
        </authorList>
    </citation>
    <scope>NUCLEOTIDE SEQUENCE [LARGE SCALE GENOMIC DNA]</scope>
    <source>
        <strain evidence="2">CBS 101.48</strain>
    </source>
</reference>
<sequence length="173" mass="19006">MLSSSTSLSIPTLKKQAELPPTPSSSYCQSVLSKDRPAVLDRDRSITSPPKPLTAMKQYGSFMSMPLSDDTLSLDSAPPTPPHTTISPNDDDEGLYLLWTHQMLRERGFRPSSCRTDSYHDQDSDNDDDDDDDDSSLSATSVAPKQHLDHRSYSNPILSSFTSFVSSCLCPSS</sequence>
<evidence type="ECO:0000313" key="2">
    <source>
        <dbReference type="EMBL" id="SAM00521.1"/>
    </source>
</evidence>
<accession>A0A168NGQ3</accession>
<dbReference type="AlphaFoldDB" id="A0A168NGQ3"/>
<name>A0A168NGQ3_ABSGL</name>
<gene>
    <name evidence="2" type="primary">ABSGL_06209.1 scaffold 7705</name>
</gene>
<feature type="region of interest" description="Disordered" evidence="1">
    <location>
        <begin position="110"/>
        <end position="147"/>
    </location>
</feature>
<evidence type="ECO:0000256" key="1">
    <source>
        <dbReference type="SAM" id="MobiDB-lite"/>
    </source>
</evidence>